<protein>
    <submittedName>
        <fullName evidence="3">PH domain-containing protein</fullName>
    </submittedName>
</protein>
<reference evidence="3 4" key="1">
    <citation type="submission" date="2019-10" db="EMBL/GenBank/DDBJ databases">
        <authorList>
            <person name="Nie G."/>
            <person name="Ming H."/>
            <person name="Yi B."/>
        </authorList>
    </citation>
    <scope>NUCLEOTIDE SEQUENCE [LARGE SCALE GENOMIC DNA]</scope>
    <source>
        <strain evidence="3 4">CFH 90414</strain>
    </source>
</reference>
<comment type="caution">
    <text evidence="3">The sequence shown here is derived from an EMBL/GenBank/DDBJ whole genome shotgun (WGS) entry which is preliminary data.</text>
</comment>
<dbReference type="InterPro" id="IPR005182">
    <property type="entry name" value="YdbS-like_PH"/>
</dbReference>
<name>A0A6I2F508_9MICO</name>
<dbReference type="RefSeq" id="WP_312855109.1">
    <property type="nucleotide sequence ID" value="NZ_WJIF01000006.1"/>
</dbReference>
<dbReference type="EMBL" id="WJIF01000006">
    <property type="protein sequence ID" value="MRG60535.1"/>
    <property type="molecule type" value="Genomic_DNA"/>
</dbReference>
<feature type="transmembrane region" description="Helical" evidence="1">
    <location>
        <begin position="38"/>
        <end position="61"/>
    </location>
</feature>
<sequence length="167" mass="18670">MARLRRHGRVLILPALLFIAVAGGTAYAVAWFPDLWQRVAVASAALLIVLLGCLLPFLAWLTRRTTVTTRRIIERSGVFVRVRRELLLTRGYDLTVRQTPGQRMFGSGDVRINTGHDRPFVLRDVPRPAMVQAALNELMGSTQSIIAEHRRAEQSIGEGDTVVWGTR</sequence>
<keyword evidence="1" id="KW-0472">Membrane</keyword>
<organism evidence="3 4">
    <name type="scientific">Agromyces agglutinans</name>
    <dbReference type="NCBI Taxonomy" id="2662258"/>
    <lineage>
        <taxon>Bacteria</taxon>
        <taxon>Bacillati</taxon>
        <taxon>Actinomycetota</taxon>
        <taxon>Actinomycetes</taxon>
        <taxon>Micrococcales</taxon>
        <taxon>Microbacteriaceae</taxon>
        <taxon>Agromyces</taxon>
    </lineage>
</organism>
<keyword evidence="1" id="KW-1133">Transmembrane helix</keyword>
<proteinExistence type="predicted"/>
<dbReference type="PANTHER" id="PTHR37938:SF1">
    <property type="entry name" value="BLL0215 PROTEIN"/>
    <property type="match status" value="1"/>
</dbReference>
<evidence type="ECO:0000313" key="4">
    <source>
        <dbReference type="Proteomes" id="UP000431080"/>
    </source>
</evidence>
<gene>
    <name evidence="3" type="ORF">GE115_11760</name>
</gene>
<keyword evidence="4" id="KW-1185">Reference proteome</keyword>
<dbReference type="Proteomes" id="UP000431080">
    <property type="component" value="Unassembled WGS sequence"/>
</dbReference>
<feature type="domain" description="YdbS-like PH" evidence="2">
    <location>
        <begin position="60"/>
        <end position="133"/>
    </location>
</feature>
<evidence type="ECO:0000313" key="3">
    <source>
        <dbReference type="EMBL" id="MRG60535.1"/>
    </source>
</evidence>
<dbReference type="Pfam" id="PF03703">
    <property type="entry name" value="bPH_2"/>
    <property type="match status" value="1"/>
</dbReference>
<keyword evidence="1" id="KW-0812">Transmembrane</keyword>
<dbReference type="AlphaFoldDB" id="A0A6I2F508"/>
<evidence type="ECO:0000259" key="2">
    <source>
        <dbReference type="Pfam" id="PF03703"/>
    </source>
</evidence>
<accession>A0A6I2F508</accession>
<dbReference type="PANTHER" id="PTHR37938">
    <property type="entry name" value="BLL0215 PROTEIN"/>
    <property type="match status" value="1"/>
</dbReference>
<evidence type="ECO:0000256" key="1">
    <source>
        <dbReference type="SAM" id="Phobius"/>
    </source>
</evidence>